<dbReference type="AlphaFoldDB" id="A0A1X3D3I4"/>
<reference evidence="2" key="1">
    <citation type="submission" date="2017-01" db="EMBL/GenBank/DDBJ databases">
        <authorList>
            <person name="Mah S.A."/>
            <person name="Swanson W.J."/>
            <person name="Moy G.W."/>
            <person name="Vacquier V.D."/>
        </authorList>
    </citation>
    <scope>NUCLEOTIDE SEQUENCE [LARGE SCALE GENOMIC DNA]</scope>
    <source>
        <strain evidence="2">124861</strain>
    </source>
</reference>
<evidence type="ECO:0000313" key="2">
    <source>
        <dbReference type="Proteomes" id="UP000193303"/>
    </source>
</evidence>
<dbReference type="Proteomes" id="UP000193303">
    <property type="component" value="Unassembled WGS sequence"/>
</dbReference>
<protein>
    <recommendedName>
        <fullName evidence="3">Stability determinant</fullName>
    </recommendedName>
</protein>
<comment type="caution">
    <text evidence="1">The sequence shown here is derived from an EMBL/GenBank/DDBJ whole genome shotgun (WGS) entry which is preliminary data.</text>
</comment>
<sequence length="66" mass="7540">MKTAVKKLDPILSAFDTKADEDAYDRWFEQQVKAGLRAPVVSHDEAMVRLDALRARLLERLRAAQN</sequence>
<dbReference type="RefSeq" id="WP_096777463.1">
    <property type="nucleotide sequence ID" value="NZ_MTAB01000061.1"/>
</dbReference>
<proteinExistence type="predicted"/>
<gene>
    <name evidence="1" type="ORF">BV912_12525</name>
</gene>
<accession>A0A1X3D3I4</accession>
<name>A0A1X3D3I4_9NEIS</name>
<dbReference type="EMBL" id="MTAB01000061">
    <property type="protein sequence ID" value="OSI14483.1"/>
    <property type="molecule type" value="Genomic_DNA"/>
</dbReference>
<evidence type="ECO:0000313" key="1">
    <source>
        <dbReference type="EMBL" id="OSI14483.1"/>
    </source>
</evidence>
<organism evidence="1 2">
    <name type="scientific">Neisseria dumasiana</name>
    <dbReference type="NCBI Taxonomy" id="1931275"/>
    <lineage>
        <taxon>Bacteria</taxon>
        <taxon>Pseudomonadati</taxon>
        <taxon>Pseudomonadota</taxon>
        <taxon>Betaproteobacteria</taxon>
        <taxon>Neisseriales</taxon>
        <taxon>Neisseriaceae</taxon>
        <taxon>Neisseria</taxon>
    </lineage>
</organism>
<dbReference type="OrthoDB" id="8613868at2"/>
<dbReference type="Gene3D" id="6.20.450.20">
    <property type="match status" value="1"/>
</dbReference>
<evidence type="ECO:0008006" key="3">
    <source>
        <dbReference type="Google" id="ProtNLM"/>
    </source>
</evidence>